<dbReference type="GO" id="GO:0006898">
    <property type="term" value="P:receptor-mediated endocytosis"/>
    <property type="evidence" value="ECO:0007669"/>
    <property type="project" value="TreeGrafter"/>
</dbReference>
<evidence type="ECO:0000256" key="15">
    <source>
        <dbReference type="ARBA" id="ARBA00022692"/>
    </source>
</evidence>
<feature type="disulfide bond" evidence="32">
    <location>
        <begin position="313"/>
        <end position="322"/>
    </location>
</feature>
<dbReference type="KEGG" id="pgut:117656608"/>
<dbReference type="InterPro" id="IPR005428">
    <property type="entry name" value="CD36/SCARB1/SNMP1"/>
</dbReference>
<keyword evidence="13" id="KW-1003">Cell membrane</keyword>
<keyword evidence="26" id="KW-0449">Lipoprotein</keyword>
<gene>
    <name evidence="35" type="primary">LOC117656608</name>
</gene>
<evidence type="ECO:0000256" key="27">
    <source>
        <dbReference type="ARBA" id="ARBA00023949"/>
    </source>
</evidence>
<dbReference type="InterPro" id="IPR002159">
    <property type="entry name" value="CD36_fam"/>
</dbReference>
<keyword evidence="12" id="KW-0813">Transport</keyword>
<dbReference type="GO" id="GO:0030169">
    <property type="term" value="F:low-density lipoprotein particle binding"/>
    <property type="evidence" value="ECO:0007669"/>
    <property type="project" value="TreeGrafter"/>
</dbReference>
<dbReference type="Proteomes" id="UP001652622">
    <property type="component" value="Unplaced"/>
</dbReference>
<evidence type="ECO:0000313" key="35">
    <source>
        <dbReference type="RefSeq" id="XP_034260680.1"/>
    </source>
</evidence>
<evidence type="ECO:0000256" key="12">
    <source>
        <dbReference type="ARBA" id="ARBA00022448"/>
    </source>
</evidence>
<keyword evidence="34" id="KW-1185">Reference proteome</keyword>
<evidence type="ECO:0000256" key="25">
    <source>
        <dbReference type="ARBA" id="ARBA00023180"/>
    </source>
</evidence>
<comment type="catalytic activity">
    <reaction evidence="27">
        <text>tetracosanoate(out) = tetracosanoate(in)</text>
        <dbReference type="Rhea" id="RHEA:45260"/>
        <dbReference type="ChEBI" id="CHEBI:31014"/>
    </reaction>
    <physiologicalReaction direction="left-to-right" evidence="27">
        <dbReference type="Rhea" id="RHEA:45261"/>
    </physiologicalReaction>
</comment>
<evidence type="ECO:0000256" key="19">
    <source>
        <dbReference type="ARBA" id="ARBA00023034"/>
    </source>
</evidence>
<dbReference type="AlphaFoldDB" id="A0A6P9AX68"/>
<reference evidence="35" key="1">
    <citation type="submission" date="2025-08" db="UniProtKB">
        <authorList>
            <consortium name="RefSeq"/>
        </authorList>
    </citation>
    <scope>IDENTIFICATION</scope>
    <source>
        <tissue evidence="35">Blood</tissue>
    </source>
</reference>
<evidence type="ECO:0000256" key="7">
    <source>
        <dbReference type="ARBA" id="ARBA00004285"/>
    </source>
</evidence>
<name>A0A6P9AX68_PANGU</name>
<feature type="transmembrane region" description="Helical" evidence="33">
    <location>
        <begin position="443"/>
        <end position="466"/>
    </location>
</feature>
<feature type="disulfide bond" evidence="32">
    <location>
        <begin position="272"/>
        <end position="333"/>
    </location>
</feature>
<evidence type="ECO:0000256" key="3">
    <source>
        <dbReference type="ARBA" id="ARBA00000934"/>
    </source>
</evidence>
<keyword evidence="14" id="KW-1017">Isopeptide bond</keyword>
<evidence type="ECO:0000256" key="8">
    <source>
        <dbReference type="ARBA" id="ARBA00004555"/>
    </source>
</evidence>
<evidence type="ECO:0000256" key="18">
    <source>
        <dbReference type="ARBA" id="ARBA00022989"/>
    </source>
</evidence>
<dbReference type="GO" id="GO:0005901">
    <property type="term" value="C:caveola"/>
    <property type="evidence" value="ECO:0007669"/>
    <property type="project" value="TreeGrafter"/>
</dbReference>
<comment type="similarity">
    <text evidence="10">Belongs to the CD36 family.</text>
</comment>
<dbReference type="RefSeq" id="XP_034260680.1">
    <property type="nucleotide sequence ID" value="XM_034404789.2"/>
</dbReference>
<accession>A0A6P9AX68</accession>
<dbReference type="GeneID" id="117656608"/>
<dbReference type="GO" id="GO:0005044">
    <property type="term" value="F:scavenger receptor activity"/>
    <property type="evidence" value="ECO:0007669"/>
    <property type="project" value="TreeGrafter"/>
</dbReference>
<sequence length="472" mass="53707">MGCNTNCGLLTVATVGAVVAILGGILIPVGKYFVRETIKKEVVLENGTIGYENWILPGSTIYREFWVFDVQNPEDVMENGSPPILKQKGPYTYKMRYLPKENIMEHEDATLSYLQPNIIIFQPDKSVGPENDTFTTLNLAIVAAPALFKNGFLQTLMNIWMKSSKSNFLQTRTVKEILWGYEDPFLKKLPIIKIDRVVGVFYPYNGTFDGPYRIYSGKDDINKKGTIVTFNNSRTLQYWTSYCNMVNGTDATSFHPFVQKSEKLYFFSSDVCRSVFATFQKDVIVKDIPLYRFTVPPSSSASSVTNPDNICFCTDWEITYNCSVSGFLDISSCKQGKPVYLSSPHFLNVDQREFKYVKGLEPNKKEHSTFLDVEPITGLTLTFAKRLQVNLLVRPNLKITALRNVKHHFYFPILWLNESAIISDEKAEFFRSKVTNKIKLLQLLQLALMIVGSVTFLGFLFAFFICKGKNPK</sequence>
<evidence type="ECO:0000256" key="21">
    <source>
        <dbReference type="ARBA" id="ARBA00023136"/>
    </source>
</evidence>
<evidence type="ECO:0000256" key="10">
    <source>
        <dbReference type="ARBA" id="ARBA00010532"/>
    </source>
</evidence>
<dbReference type="GO" id="GO:0034383">
    <property type="term" value="P:low-density lipoprotein particle clearance"/>
    <property type="evidence" value="ECO:0007669"/>
    <property type="project" value="TreeGrafter"/>
</dbReference>
<evidence type="ECO:0000256" key="32">
    <source>
        <dbReference type="PIRSR" id="PIRSR605428-52"/>
    </source>
</evidence>
<evidence type="ECO:0000256" key="30">
    <source>
        <dbReference type="ARBA" id="ARBA00032188"/>
    </source>
</evidence>
<dbReference type="PRINTS" id="PR01610">
    <property type="entry name" value="CD36ANTIGEN"/>
</dbReference>
<evidence type="ECO:0000256" key="29">
    <source>
        <dbReference type="ARBA" id="ARBA00031821"/>
    </source>
</evidence>
<evidence type="ECO:0000256" key="17">
    <source>
        <dbReference type="ARBA" id="ARBA00022889"/>
    </source>
</evidence>
<comment type="catalytic activity">
    <reaction evidence="2">
        <text>(9Z)-octadecenoate(out) = (9Z)-octadecenoate(in)</text>
        <dbReference type="Rhea" id="RHEA:33655"/>
        <dbReference type="ChEBI" id="CHEBI:30823"/>
    </reaction>
    <physiologicalReaction direction="left-to-right" evidence="2">
        <dbReference type="Rhea" id="RHEA:33656"/>
    </physiologicalReaction>
</comment>
<keyword evidence="18 33" id="KW-1133">Transmembrane helix</keyword>
<comment type="catalytic activity">
    <reaction evidence="5">
        <text>butanoate(out) = butanoate(in)</text>
        <dbReference type="Rhea" id="RHEA:45248"/>
        <dbReference type="ChEBI" id="CHEBI:17968"/>
    </reaction>
    <physiologicalReaction direction="left-to-right" evidence="5">
        <dbReference type="Rhea" id="RHEA:45249"/>
    </physiologicalReaction>
</comment>
<dbReference type="Pfam" id="PF01130">
    <property type="entry name" value="CD36"/>
    <property type="match status" value="1"/>
</dbReference>
<evidence type="ECO:0000256" key="13">
    <source>
        <dbReference type="ARBA" id="ARBA00022475"/>
    </source>
</evidence>
<keyword evidence="16" id="KW-0832">Ubl conjugation</keyword>
<evidence type="ECO:0000256" key="2">
    <source>
        <dbReference type="ARBA" id="ARBA00000626"/>
    </source>
</evidence>
<evidence type="ECO:0000256" key="20">
    <source>
        <dbReference type="ARBA" id="ARBA00023055"/>
    </source>
</evidence>
<evidence type="ECO:0000256" key="26">
    <source>
        <dbReference type="ARBA" id="ARBA00023288"/>
    </source>
</evidence>
<keyword evidence="23 32" id="KW-1015">Disulfide bond</keyword>
<keyword evidence="21 33" id="KW-0472">Membrane</keyword>
<keyword evidence="22" id="KW-0564">Palmitate</keyword>
<dbReference type="PANTHER" id="PTHR11923:SF12">
    <property type="entry name" value="PLATELET GLYCOPROTEIN 4"/>
    <property type="match status" value="1"/>
</dbReference>
<evidence type="ECO:0000256" key="28">
    <source>
        <dbReference type="ARBA" id="ARBA00029966"/>
    </source>
</evidence>
<dbReference type="PANTHER" id="PTHR11923">
    <property type="entry name" value="SCAVENGER RECEPTOR CLASS B TYPE-1 SR-B1"/>
    <property type="match status" value="1"/>
</dbReference>
<keyword evidence="17" id="KW-0130">Cell adhesion</keyword>
<dbReference type="OMA" id="NIMEHED"/>
<dbReference type="GO" id="GO:0044539">
    <property type="term" value="P:long-chain fatty acid import into cell"/>
    <property type="evidence" value="ECO:0007669"/>
    <property type="project" value="TreeGrafter"/>
</dbReference>
<evidence type="ECO:0000256" key="31">
    <source>
        <dbReference type="ARBA" id="ARBA00032780"/>
    </source>
</evidence>
<keyword evidence="19" id="KW-0333">Golgi apparatus</keyword>
<evidence type="ECO:0000256" key="1">
    <source>
        <dbReference type="ARBA" id="ARBA00000542"/>
    </source>
</evidence>
<dbReference type="GO" id="GO:0019915">
    <property type="term" value="P:lipid storage"/>
    <property type="evidence" value="ECO:0007669"/>
    <property type="project" value="TreeGrafter"/>
</dbReference>
<comment type="catalytic activity">
    <reaction evidence="3">
        <text>hexadecanoate(out) = hexadecanoate(in)</text>
        <dbReference type="Rhea" id="RHEA:45256"/>
        <dbReference type="ChEBI" id="CHEBI:7896"/>
    </reaction>
    <physiologicalReaction direction="left-to-right" evidence="3">
        <dbReference type="Rhea" id="RHEA:45257"/>
    </physiologicalReaction>
</comment>
<organism evidence="34 35">
    <name type="scientific">Pantherophis guttatus</name>
    <name type="common">Corn snake</name>
    <name type="synonym">Elaphe guttata</name>
    <dbReference type="NCBI Taxonomy" id="94885"/>
    <lineage>
        <taxon>Eukaryota</taxon>
        <taxon>Metazoa</taxon>
        <taxon>Chordata</taxon>
        <taxon>Craniata</taxon>
        <taxon>Vertebrata</taxon>
        <taxon>Euteleostomi</taxon>
        <taxon>Lepidosauria</taxon>
        <taxon>Squamata</taxon>
        <taxon>Bifurcata</taxon>
        <taxon>Unidentata</taxon>
        <taxon>Episquamata</taxon>
        <taxon>Toxicofera</taxon>
        <taxon>Serpentes</taxon>
        <taxon>Colubroidea</taxon>
        <taxon>Colubridae</taxon>
        <taxon>Colubrinae</taxon>
        <taxon>Pantherophis</taxon>
    </lineage>
</organism>
<evidence type="ECO:0000256" key="14">
    <source>
        <dbReference type="ARBA" id="ARBA00022499"/>
    </source>
</evidence>
<dbReference type="GO" id="GO:0007155">
    <property type="term" value="P:cell adhesion"/>
    <property type="evidence" value="ECO:0007669"/>
    <property type="project" value="UniProtKB-KW"/>
</dbReference>
<dbReference type="GO" id="GO:0042953">
    <property type="term" value="P:lipoprotein transport"/>
    <property type="evidence" value="ECO:0007669"/>
    <property type="project" value="TreeGrafter"/>
</dbReference>
<feature type="transmembrane region" description="Helical" evidence="33">
    <location>
        <begin position="7"/>
        <end position="29"/>
    </location>
</feature>
<proteinExistence type="inferred from homology"/>
<keyword evidence="24" id="KW-0675">Receptor</keyword>
<keyword evidence="15 33" id="KW-0812">Transmembrane</keyword>
<evidence type="ECO:0000256" key="16">
    <source>
        <dbReference type="ARBA" id="ARBA00022843"/>
    </source>
</evidence>
<dbReference type="GO" id="GO:0005794">
    <property type="term" value="C:Golgi apparatus"/>
    <property type="evidence" value="ECO:0007669"/>
    <property type="project" value="UniProtKB-SubCell"/>
</dbReference>
<comment type="catalytic activity">
    <reaction evidence="4">
        <text>tetradecanoate(out) = tetradecanoate(in)</text>
        <dbReference type="Rhea" id="RHEA:45252"/>
        <dbReference type="ChEBI" id="CHEBI:30807"/>
    </reaction>
    <physiologicalReaction direction="left-to-right" evidence="4">
        <dbReference type="Rhea" id="RHEA:45253"/>
    </physiologicalReaction>
</comment>
<evidence type="ECO:0000256" key="11">
    <source>
        <dbReference type="ARBA" id="ARBA00020772"/>
    </source>
</evidence>
<comment type="catalytic activity">
    <reaction evidence="1">
        <text>(9Z,12Z)-octadecadienoate(out) = (9Z,12Z)-octadecadienoate(in)</text>
        <dbReference type="Rhea" id="RHEA:45264"/>
        <dbReference type="ChEBI" id="CHEBI:30245"/>
    </reaction>
    <physiologicalReaction direction="left-to-right" evidence="1">
        <dbReference type="Rhea" id="RHEA:45265"/>
    </physiologicalReaction>
</comment>
<dbReference type="GO" id="GO:0005041">
    <property type="term" value="F:low-density lipoprotein particle receptor activity"/>
    <property type="evidence" value="ECO:0007669"/>
    <property type="project" value="TreeGrafter"/>
</dbReference>
<dbReference type="PRINTS" id="PR01609">
    <property type="entry name" value="CD36FAMILY"/>
</dbReference>
<keyword evidence="20" id="KW-0445">Lipid transport</keyword>
<comment type="subcellular location">
    <subcellularLocation>
        <location evidence="6">Apical cell membrane</location>
    </subcellularLocation>
    <subcellularLocation>
        <location evidence="9">Cell membrane</location>
        <topology evidence="9">Multi-pass membrane protein</topology>
    </subcellularLocation>
    <subcellularLocation>
        <location evidence="8">Golgi apparatus</location>
    </subcellularLocation>
    <subcellularLocation>
        <location evidence="7">Membrane raft</location>
    </subcellularLocation>
</comment>
<evidence type="ECO:0000256" key="24">
    <source>
        <dbReference type="ARBA" id="ARBA00023170"/>
    </source>
</evidence>
<evidence type="ECO:0000256" key="9">
    <source>
        <dbReference type="ARBA" id="ARBA00004651"/>
    </source>
</evidence>
<dbReference type="GO" id="GO:0016324">
    <property type="term" value="C:apical plasma membrane"/>
    <property type="evidence" value="ECO:0007669"/>
    <property type="project" value="UniProtKB-SubCell"/>
</dbReference>
<evidence type="ECO:0000256" key="23">
    <source>
        <dbReference type="ARBA" id="ARBA00023157"/>
    </source>
</evidence>
<evidence type="ECO:0000313" key="34">
    <source>
        <dbReference type="Proteomes" id="UP001652622"/>
    </source>
</evidence>
<evidence type="ECO:0000256" key="33">
    <source>
        <dbReference type="SAM" id="Phobius"/>
    </source>
</evidence>
<evidence type="ECO:0000256" key="5">
    <source>
        <dbReference type="ARBA" id="ARBA00001892"/>
    </source>
</evidence>
<evidence type="ECO:0000256" key="22">
    <source>
        <dbReference type="ARBA" id="ARBA00023139"/>
    </source>
</evidence>
<evidence type="ECO:0000256" key="4">
    <source>
        <dbReference type="ARBA" id="ARBA00000996"/>
    </source>
</evidence>
<feature type="disulfide bond" evidence="32">
    <location>
        <begin position="243"/>
        <end position="311"/>
    </location>
</feature>
<dbReference type="GO" id="GO:0009986">
    <property type="term" value="C:cell surface"/>
    <property type="evidence" value="ECO:0007669"/>
    <property type="project" value="TreeGrafter"/>
</dbReference>
<protein>
    <recommendedName>
        <fullName evidence="11">Platelet glycoprotein 4</fullName>
    </recommendedName>
    <alternativeName>
        <fullName evidence="31">Glycoprotein IIIb</fullName>
    </alternativeName>
    <alternativeName>
        <fullName evidence="29">PAS IV</fullName>
    </alternativeName>
    <alternativeName>
        <fullName evidence="30">PAS-4</fullName>
    </alternativeName>
    <alternativeName>
        <fullName evidence="28">Platelet glycoprotein IV</fullName>
    </alternativeName>
</protein>
<dbReference type="GO" id="GO:0150094">
    <property type="term" value="P:amyloid-beta clearance by cellular catabolic process"/>
    <property type="evidence" value="ECO:0007669"/>
    <property type="project" value="TreeGrafter"/>
</dbReference>
<evidence type="ECO:0000256" key="6">
    <source>
        <dbReference type="ARBA" id="ARBA00004221"/>
    </source>
</evidence>
<keyword evidence="25" id="KW-0325">Glycoprotein</keyword>